<dbReference type="SUPFAM" id="SSF53448">
    <property type="entry name" value="Nucleotide-diphospho-sugar transferases"/>
    <property type="match status" value="1"/>
</dbReference>
<keyword evidence="6" id="KW-0479">Metal-binding</keyword>
<evidence type="ECO:0000256" key="7">
    <source>
        <dbReference type="ARBA" id="ARBA00022842"/>
    </source>
</evidence>
<dbReference type="InterPro" id="IPR029044">
    <property type="entry name" value="Nucleotide-diphossugar_trans"/>
</dbReference>
<protein>
    <recommendedName>
        <fullName evidence="3">glucose-1-phosphate thymidylyltransferase</fullName>
        <ecNumber evidence="3">2.7.7.24</ecNumber>
    </recommendedName>
</protein>
<dbReference type="Gene3D" id="3.90.550.10">
    <property type="entry name" value="Spore Coat Polysaccharide Biosynthesis Protein SpsA, Chain A"/>
    <property type="match status" value="1"/>
</dbReference>
<feature type="domain" description="Nucleotidyl transferase" evidence="9">
    <location>
        <begin position="2"/>
        <end position="236"/>
    </location>
</feature>
<evidence type="ECO:0000256" key="6">
    <source>
        <dbReference type="ARBA" id="ARBA00022723"/>
    </source>
</evidence>
<dbReference type="AlphaFoldDB" id="A0A6J6YS28"/>
<evidence type="ECO:0000256" key="2">
    <source>
        <dbReference type="ARBA" id="ARBA00010480"/>
    </source>
</evidence>
<dbReference type="GO" id="GO:0046872">
    <property type="term" value="F:metal ion binding"/>
    <property type="evidence" value="ECO:0007669"/>
    <property type="project" value="UniProtKB-KW"/>
</dbReference>
<evidence type="ECO:0000313" key="10">
    <source>
        <dbReference type="EMBL" id="CAB4812252.1"/>
    </source>
</evidence>
<evidence type="ECO:0000256" key="3">
    <source>
        <dbReference type="ARBA" id="ARBA00012461"/>
    </source>
</evidence>
<dbReference type="PANTHER" id="PTHR43532:SF1">
    <property type="entry name" value="GLUCOSE-1-PHOSPHATE THYMIDYLYLTRANSFERASE 1"/>
    <property type="match status" value="1"/>
</dbReference>
<name>A0A6J6YS28_9ZZZZ</name>
<dbReference type="InterPro" id="IPR005835">
    <property type="entry name" value="NTP_transferase_dom"/>
</dbReference>
<dbReference type="EC" id="2.7.7.24" evidence="3"/>
<proteinExistence type="inferred from homology"/>
<keyword evidence="7" id="KW-0460">Magnesium</keyword>
<dbReference type="GO" id="GO:0008879">
    <property type="term" value="F:glucose-1-phosphate thymidylyltransferase activity"/>
    <property type="evidence" value="ECO:0007669"/>
    <property type="project" value="UniProtKB-EC"/>
</dbReference>
<keyword evidence="4" id="KW-0808">Transferase</keyword>
<accession>A0A6J6YS28</accession>
<dbReference type="NCBIfam" id="TIGR01207">
    <property type="entry name" value="rmlA"/>
    <property type="match status" value="1"/>
</dbReference>
<dbReference type="InterPro" id="IPR005907">
    <property type="entry name" value="G1P_thy_trans_s"/>
</dbReference>
<evidence type="ECO:0000256" key="4">
    <source>
        <dbReference type="ARBA" id="ARBA00022679"/>
    </source>
</evidence>
<evidence type="ECO:0000259" key="9">
    <source>
        <dbReference type="Pfam" id="PF00483"/>
    </source>
</evidence>
<evidence type="ECO:0000256" key="5">
    <source>
        <dbReference type="ARBA" id="ARBA00022695"/>
    </source>
</evidence>
<reference evidence="10" key="1">
    <citation type="submission" date="2020-05" db="EMBL/GenBank/DDBJ databases">
        <authorList>
            <person name="Chiriac C."/>
            <person name="Salcher M."/>
            <person name="Ghai R."/>
            <person name="Kavagutti S V."/>
        </authorList>
    </citation>
    <scope>NUCLEOTIDE SEQUENCE</scope>
</reference>
<dbReference type="PANTHER" id="PTHR43532">
    <property type="entry name" value="GLUCOSE-1-PHOSPHATE THYMIDYLYLTRANSFERASE"/>
    <property type="match status" value="1"/>
</dbReference>
<keyword evidence="5" id="KW-0548">Nucleotidyltransferase</keyword>
<evidence type="ECO:0000256" key="8">
    <source>
        <dbReference type="ARBA" id="ARBA00049336"/>
    </source>
</evidence>
<evidence type="ECO:0000256" key="1">
    <source>
        <dbReference type="ARBA" id="ARBA00001946"/>
    </source>
</evidence>
<gene>
    <name evidence="10" type="ORF">UFOPK3124_00483</name>
</gene>
<comment type="catalytic activity">
    <reaction evidence="8">
        <text>dTTP + alpha-D-glucose 1-phosphate + H(+) = dTDP-alpha-D-glucose + diphosphate</text>
        <dbReference type="Rhea" id="RHEA:15225"/>
        <dbReference type="ChEBI" id="CHEBI:15378"/>
        <dbReference type="ChEBI" id="CHEBI:33019"/>
        <dbReference type="ChEBI" id="CHEBI:37568"/>
        <dbReference type="ChEBI" id="CHEBI:57477"/>
        <dbReference type="ChEBI" id="CHEBI:58601"/>
        <dbReference type="EC" id="2.7.7.24"/>
    </reaction>
</comment>
<comment type="similarity">
    <text evidence="2">Belongs to the glucose-1-phosphate thymidylyltransferase family.</text>
</comment>
<comment type="cofactor">
    <cofactor evidence="1">
        <name>Mg(2+)</name>
        <dbReference type="ChEBI" id="CHEBI:18420"/>
    </cofactor>
</comment>
<organism evidence="10">
    <name type="scientific">freshwater metagenome</name>
    <dbReference type="NCBI Taxonomy" id="449393"/>
    <lineage>
        <taxon>unclassified sequences</taxon>
        <taxon>metagenomes</taxon>
        <taxon>ecological metagenomes</taxon>
    </lineage>
</organism>
<dbReference type="Pfam" id="PF00483">
    <property type="entry name" value="NTP_transferase"/>
    <property type="match status" value="1"/>
</dbReference>
<dbReference type="EMBL" id="CAFAAY010000023">
    <property type="protein sequence ID" value="CAB4812252.1"/>
    <property type="molecule type" value="Genomic_DNA"/>
</dbReference>
<sequence length="261" mass="28609">MKGVILAGGRGSRLTPLTIATSKQLLPIYDKPLIYYPLSTLMLAGIRQILIITTREDQPMFKKLLGVGMALGIEINYAIQDEPKGIAQGILIAQDFLGDESFAFILGDNIFYGQGLGRELQKFHDVNGAHIFGYAVSTPADYGVVDFDQAGKIINLEEKPVAPKSNIAITGLYFYDKMAIEYTKSLSPSFRGELEITDLNKIYLGLGKLQCTILPRGTAWLDTGTFNGLHDASTFVRITEERTGLKIGDPLEISKVQGWGS</sequence>